<reference evidence="2" key="1">
    <citation type="submission" date="2019-05" db="EMBL/GenBank/DDBJ databases">
        <title>Annotation for the trematode Fasciolopsis buski.</title>
        <authorList>
            <person name="Choi Y.-J."/>
        </authorList>
    </citation>
    <scope>NUCLEOTIDE SEQUENCE</scope>
    <source>
        <strain evidence="2">HT</strain>
        <tissue evidence="2">Whole worm</tissue>
    </source>
</reference>
<evidence type="ECO:0000313" key="3">
    <source>
        <dbReference type="Proteomes" id="UP000728185"/>
    </source>
</evidence>
<name>A0A8E0RU82_9TREM</name>
<evidence type="ECO:0000256" key="1">
    <source>
        <dbReference type="SAM" id="MobiDB-lite"/>
    </source>
</evidence>
<evidence type="ECO:0000313" key="2">
    <source>
        <dbReference type="EMBL" id="KAA0192902.1"/>
    </source>
</evidence>
<feature type="region of interest" description="Disordered" evidence="1">
    <location>
        <begin position="177"/>
        <end position="202"/>
    </location>
</feature>
<dbReference type="EMBL" id="LUCM01005370">
    <property type="protein sequence ID" value="KAA0192902.1"/>
    <property type="molecule type" value="Genomic_DNA"/>
</dbReference>
<dbReference type="OrthoDB" id="432281at2759"/>
<gene>
    <name evidence="2" type="ORF">FBUS_03018</name>
</gene>
<sequence length="202" mass="23248">MMNADKQDDGVDYSHIESDYIRRVLGEPLHHGLCAVLLYQPLDPIDFLANYLRYWVKHVRNYRRNKIAEQQIELFINAQIPWNVGVIAEQACRLEQEALETARRIAEEEARKAAIERARIKAATDLATRKADDQIRAETAAMIVADSEEKMGQLAIKKAEAAEKARLKAEALARRRALEEEEEMAELKEQEEGEEEEEEDED</sequence>
<dbReference type="Pfam" id="PF05186">
    <property type="entry name" value="Dpy-30"/>
    <property type="match status" value="1"/>
</dbReference>
<proteinExistence type="predicted"/>
<protein>
    <submittedName>
        <fullName evidence="2">Uncharacterized protein</fullName>
    </submittedName>
</protein>
<dbReference type="Proteomes" id="UP000728185">
    <property type="component" value="Unassembled WGS sequence"/>
</dbReference>
<comment type="caution">
    <text evidence="2">The sequence shown here is derived from an EMBL/GenBank/DDBJ whole genome shotgun (WGS) entry which is preliminary data.</text>
</comment>
<keyword evidence="3" id="KW-1185">Reference proteome</keyword>
<feature type="compositionally biased region" description="Acidic residues" evidence="1">
    <location>
        <begin position="191"/>
        <end position="202"/>
    </location>
</feature>
<dbReference type="InterPro" id="IPR049630">
    <property type="entry name" value="DYDC-like_DD"/>
</dbReference>
<accession>A0A8E0RU82</accession>
<organism evidence="2 3">
    <name type="scientific">Fasciolopsis buskii</name>
    <dbReference type="NCBI Taxonomy" id="27845"/>
    <lineage>
        <taxon>Eukaryota</taxon>
        <taxon>Metazoa</taxon>
        <taxon>Spiralia</taxon>
        <taxon>Lophotrochozoa</taxon>
        <taxon>Platyhelminthes</taxon>
        <taxon>Trematoda</taxon>
        <taxon>Digenea</taxon>
        <taxon>Plagiorchiida</taxon>
        <taxon>Echinostomata</taxon>
        <taxon>Echinostomatoidea</taxon>
        <taxon>Fasciolidae</taxon>
        <taxon>Fasciolopsis</taxon>
    </lineage>
</organism>
<dbReference type="AlphaFoldDB" id="A0A8E0RU82"/>
<dbReference type="CDD" id="cd22966">
    <property type="entry name" value="DD_DYDC-like"/>
    <property type="match status" value="1"/>
</dbReference>
<dbReference type="InterPro" id="IPR007858">
    <property type="entry name" value="Dpy-30_motif"/>
</dbReference>